<sequence>MCRMTRSRNTRRLVVGTDTYLWSVRHAHDRDADRGTTADCREILSLRKEGARGRLGIVFRQDPDPRSPSSTVGDHERGWLNLHQPGVVRAFLDAALAHGWDPDSATGQETDGWTLFPDTQARRA</sequence>
<dbReference type="EMBL" id="BAAASD010000053">
    <property type="protein sequence ID" value="GAA2370397.1"/>
    <property type="molecule type" value="Genomic_DNA"/>
</dbReference>
<evidence type="ECO:0000313" key="3">
    <source>
        <dbReference type="Proteomes" id="UP001500253"/>
    </source>
</evidence>
<name>A0ABN3H719_9ACTN</name>
<accession>A0ABN3H719</accession>
<keyword evidence="3" id="KW-1185">Reference proteome</keyword>
<comment type="caution">
    <text evidence="2">The sequence shown here is derived from an EMBL/GenBank/DDBJ whole genome shotgun (WGS) entry which is preliminary data.</text>
</comment>
<feature type="region of interest" description="Disordered" evidence="1">
    <location>
        <begin position="58"/>
        <end position="78"/>
    </location>
</feature>
<proteinExistence type="predicted"/>
<evidence type="ECO:0000256" key="1">
    <source>
        <dbReference type="SAM" id="MobiDB-lite"/>
    </source>
</evidence>
<organism evidence="2 3">
    <name type="scientific">Streptomyces cuspidosporus</name>
    <dbReference type="NCBI Taxonomy" id="66882"/>
    <lineage>
        <taxon>Bacteria</taxon>
        <taxon>Bacillati</taxon>
        <taxon>Actinomycetota</taxon>
        <taxon>Actinomycetes</taxon>
        <taxon>Kitasatosporales</taxon>
        <taxon>Streptomycetaceae</taxon>
        <taxon>Streptomyces</taxon>
    </lineage>
</organism>
<protein>
    <submittedName>
        <fullName evidence="2">Uncharacterized protein</fullName>
    </submittedName>
</protein>
<gene>
    <name evidence="2" type="ORF">GCM10010246_75510</name>
</gene>
<dbReference type="Proteomes" id="UP001500253">
    <property type="component" value="Unassembled WGS sequence"/>
</dbReference>
<reference evidence="2 3" key="1">
    <citation type="journal article" date="2019" name="Int. J. Syst. Evol. Microbiol.">
        <title>The Global Catalogue of Microorganisms (GCM) 10K type strain sequencing project: providing services to taxonomists for standard genome sequencing and annotation.</title>
        <authorList>
            <consortium name="The Broad Institute Genomics Platform"/>
            <consortium name="The Broad Institute Genome Sequencing Center for Infectious Disease"/>
            <person name="Wu L."/>
            <person name="Ma J."/>
        </authorList>
    </citation>
    <scope>NUCLEOTIDE SEQUENCE [LARGE SCALE GENOMIC DNA]</scope>
    <source>
        <strain evidence="2 3">JCM 4316</strain>
    </source>
</reference>
<evidence type="ECO:0000313" key="2">
    <source>
        <dbReference type="EMBL" id="GAA2370397.1"/>
    </source>
</evidence>
<feature type="region of interest" description="Disordered" evidence="1">
    <location>
        <begin position="100"/>
        <end position="124"/>
    </location>
</feature>